<dbReference type="EMBL" id="CM001022">
    <property type="protein sequence ID" value="EFQ23690.1"/>
    <property type="molecule type" value="Genomic_DNA"/>
</dbReference>
<organism evidence="1 2">
    <name type="scientific">Aminomonas paucivorans DSM 12260</name>
    <dbReference type="NCBI Taxonomy" id="584708"/>
    <lineage>
        <taxon>Bacteria</taxon>
        <taxon>Thermotogati</taxon>
        <taxon>Synergistota</taxon>
        <taxon>Synergistia</taxon>
        <taxon>Synergistales</taxon>
        <taxon>Synergistaceae</taxon>
        <taxon>Aminomonas</taxon>
    </lineage>
</organism>
<sequence>MQADLKGQLEVLLEEERQVYLVLEGLIQDEEGCVREQNMEGLMMILQEKQKHISRQEKLLEGWGGLSRAMGVKEGREGPAFWAALSRRVDQEGFHDLVERVNGIRDLAASLLEKEQRVQKELEFHLEAMRAKLVQMKQGRQALKGYARTQGG</sequence>
<dbReference type="Gene3D" id="1.20.58.300">
    <property type="entry name" value="FlgN-like"/>
    <property type="match status" value="1"/>
</dbReference>
<dbReference type="AlphaFoldDB" id="E3CYR2"/>
<accession>E3CYR2</accession>
<evidence type="ECO:0008006" key="3">
    <source>
        <dbReference type="Google" id="ProtNLM"/>
    </source>
</evidence>
<dbReference type="SUPFAM" id="SSF140566">
    <property type="entry name" value="FlgN-like"/>
    <property type="match status" value="1"/>
</dbReference>
<evidence type="ECO:0000313" key="1">
    <source>
        <dbReference type="EMBL" id="EFQ23690.1"/>
    </source>
</evidence>
<proteinExistence type="predicted"/>
<dbReference type="PaxDb" id="584708-Apau_1265"/>
<protein>
    <recommendedName>
        <fullName evidence="3">FlgN family protein</fullName>
    </recommendedName>
</protein>
<dbReference type="eggNOG" id="ENOG50334KZ">
    <property type="taxonomic scope" value="Bacteria"/>
</dbReference>
<dbReference type="OrthoDB" id="4729at2"/>
<name>E3CYR2_9BACT</name>
<dbReference type="Proteomes" id="UP000005096">
    <property type="component" value="Chromosome"/>
</dbReference>
<reference evidence="1 2" key="1">
    <citation type="journal article" date="2010" name="Stand. Genomic Sci.">
        <title>Non-contiguous finished genome sequence of Aminomonas paucivorans type strain (GLU-3).</title>
        <authorList>
            <person name="Pitluck S."/>
            <person name="Yasawong M."/>
            <person name="Held B."/>
            <person name="Lapidus A."/>
            <person name="Nolan M."/>
            <person name="Copeland A."/>
            <person name="Lucas S."/>
            <person name="Del Rio T.G."/>
            <person name="Tice H."/>
            <person name="Cheng J.F."/>
            <person name="Chertkov O."/>
            <person name="Goodwin L."/>
            <person name="Tapia R."/>
            <person name="Han C."/>
            <person name="Liolios K."/>
            <person name="Ivanova N."/>
            <person name="Mavromatis K."/>
            <person name="Ovchinnikova G."/>
            <person name="Pati A."/>
            <person name="Chen A."/>
            <person name="Palaniappan K."/>
            <person name="Land M."/>
            <person name="Hauser L."/>
            <person name="Chang Y.J."/>
            <person name="Jeffries C.D."/>
            <person name="Pukall R."/>
            <person name="Spring S."/>
            <person name="Rohde M."/>
            <person name="Sikorski J."/>
            <person name="Goker M."/>
            <person name="Woyke T."/>
            <person name="Bristow J."/>
            <person name="Eisen J.A."/>
            <person name="Markowitz V."/>
            <person name="Hugenholtz P."/>
            <person name="Kyrpides N.C."/>
            <person name="Klenk H.P."/>
        </authorList>
    </citation>
    <scope>NUCLEOTIDE SEQUENCE [LARGE SCALE GENOMIC DNA]</scope>
    <source>
        <strain evidence="1 2">DSM 12260</strain>
    </source>
</reference>
<dbReference type="GO" id="GO:0044780">
    <property type="term" value="P:bacterial-type flagellum assembly"/>
    <property type="evidence" value="ECO:0007669"/>
    <property type="project" value="InterPro"/>
</dbReference>
<dbReference type="InterPro" id="IPR036679">
    <property type="entry name" value="FlgN-like_sf"/>
</dbReference>
<gene>
    <name evidence="1" type="ORF">Apau_1265</name>
</gene>
<evidence type="ECO:0000313" key="2">
    <source>
        <dbReference type="Proteomes" id="UP000005096"/>
    </source>
</evidence>
<dbReference type="STRING" id="584708.Apau_1265"/>
<keyword evidence="2" id="KW-1185">Reference proteome</keyword>
<dbReference type="HOGENOM" id="CLU_1764181_0_0_0"/>